<dbReference type="Proteomes" id="UP001224890">
    <property type="component" value="Unassembled WGS sequence"/>
</dbReference>
<organism evidence="2 3">
    <name type="scientific">Colletotrichum godetiae</name>
    <dbReference type="NCBI Taxonomy" id="1209918"/>
    <lineage>
        <taxon>Eukaryota</taxon>
        <taxon>Fungi</taxon>
        <taxon>Dikarya</taxon>
        <taxon>Ascomycota</taxon>
        <taxon>Pezizomycotina</taxon>
        <taxon>Sordariomycetes</taxon>
        <taxon>Hypocreomycetidae</taxon>
        <taxon>Glomerellales</taxon>
        <taxon>Glomerellaceae</taxon>
        <taxon>Colletotrichum</taxon>
        <taxon>Colletotrichum acutatum species complex</taxon>
    </lineage>
</organism>
<keyword evidence="3" id="KW-1185">Reference proteome</keyword>
<proteinExistence type="predicted"/>
<reference evidence="2" key="1">
    <citation type="submission" date="2021-06" db="EMBL/GenBank/DDBJ databases">
        <title>Comparative genomics, transcriptomics and evolutionary studies reveal genomic signatures of adaptation to plant cell wall in hemibiotrophic fungi.</title>
        <authorList>
            <consortium name="DOE Joint Genome Institute"/>
            <person name="Baroncelli R."/>
            <person name="Diaz J.F."/>
            <person name="Benocci T."/>
            <person name="Peng M."/>
            <person name="Battaglia E."/>
            <person name="Haridas S."/>
            <person name="Andreopoulos W."/>
            <person name="Labutti K."/>
            <person name="Pangilinan J."/>
            <person name="Floch G.L."/>
            <person name="Makela M.R."/>
            <person name="Henrissat B."/>
            <person name="Grigoriev I.V."/>
            <person name="Crouch J.A."/>
            <person name="De Vries R.P."/>
            <person name="Sukno S.A."/>
            <person name="Thon M.R."/>
        </authorList>
    </citation>
    <scope>NUCLEOTIDE SEQUENCE</scope>
    <source>
        <strain evidence="2">CBS 193.32</strain>
    </source>
</reference>
<feature type="region of interest" description="Disordered" evidence="1">
    <location>
        <begin position="25"/>
        <end position="89"/>
    </location>
</feature>
<gene>
    <name evidence="2" type="ORF">BDP55DRAFT_678015</name>
</gene>
<dbReference type="GeneID" id="85460480"/>
<dbReference type="EMBL" id="JAHMHR010000054">
    <property type="protein sequence ID" value="KAK1660022.1"/>
    <property type="molecule type" value="Genomic_DNA"/>
</dbReference>
<comment type="caution">
    <text evidence="2">The sequence shown here is derived from an EMBL/GenBank/DDBJ whole genome shotgun (WGS) entry which is preliminary data.</text>
</comment>
<sequence length="89" mass="10373">MGWMATQRFQCCPAHLLRKVPQTFRVDASPACNRATTSPQQRLTARTRSTSKQQPESEHLHRKTQNKKNTYLRTHSDERALVKTADHWN</sequence>
<feature type="compositionally biased region" description="Polar residues" evidence="1">
    <location>
        <begin position="34"/>
        <end position="54"/>
    </location>
</feature>
<name>A0AAJ0AE46_9PEZI</name>
<evidence type="ECO:0000313" key="2">
    <source>
        <dbReference type="EMBL" id="KAK1660022.1"/>
    </source>
</evidence>
<protein>
    <submittedName>
        <fullName evidence="2">Uncharacterized protein</fullName>
    </submittedName>
</protein>
<accession>A0AAJ0AE46</accession>
<evidence type="ECO:0000256" key="1">
    <source>
        <dbReference type="SAM" id="MobiDB-lite"/>
    </source>
</evidence>
<dbReference type="RefSeq" id="XP_060424786.1">
    <property type="nucleotide sequence ID" value="XM_060575954.1"/>
</dbReference>
<dbReference type="AlphaFoldDB" id="A0AAJ0AE46"/>
<feature type="compositionally biased region" description="Basic and acidic residues" evidence="1">
    <location>
        <begin position="74"/>
        <end position="89"/>
    </location>
</feature>
<evidence type="ECO:0000313" key="3">
    <source>
        <dbReference type="Proteomes" id="UP001224890"/>
    </source>
</evidence>